<protein>
    <submittedName>
        <fullName evidence="2">Uncharacterized protein</fullName>
    </submittedName>
</protein>
<dbReference type="AlphaFoldDB" id="A0A9W7C0L5"/>
<keyword evidence="3" id="KW-1185">Reference proteome</keyword>
<feature type="chain" id="PRO_5040757342" evidence="1">
    <location>
        <begin position="24"/>
        <end position="306"/>
    </location>
</feature>
<name>A0A9W7C0L5_9STRA</name>
<proteinExistence type="predicted"/>
<dbReference type="Proteomes" id="UP001165160">
    <property type="component" value="Unassembled WGS sequence"/>
</dbReference>
<sequence length="306" mass="33909">MMTIMLLMMLYVFVTLLLASSQGYPLVGVQRRHKIFKLSARKGHDNRPNKRVVQAAAQAAHSMSPDDPNDVAQAFLDSRKREGVTEVTSDQSPEQIASKVKNIVDSQKSTVNTLTAVKSALTSNLFIEGWESSYAKNGYLTCSNFLGSDLRSQVASSVSQVDLSRPEGVADGEVELPTGGYFKNLSKEDYEKSPKAIEFIVAASKSLGENLSNLNSAVQQNRVGGDYSSKSSVLPVPSESDVLSCELIYFSSVSNLKRMRIDGYHVDVETDTVLLVDRLKVKEVERIYDGEPEGRNEYTRVWMYEK</sequence>
<accession>A0A9W7C0L5</accession>
<reference evidence="3" key="1">
    <citation type="journal article" date="2023" name="Commun. Biol.">
        <title>Genome analysis of Parmales, the sister group of diatoms, reveals the evolutionary specialization of diatoms from phago-mixotrophs to photoautotrophs.</title>
        <authorList>
            <person name="Ban H."/>
            <person name="Sato S."/>
            <person name="Yoshikawa S."/>
            <person name="Yamada K."/>
            <person name="Nakamura Y."/>
            <person name="Ichinomiya M."/>
            <person name="Sato N."/>
            <person name="Blanc-Mathieu R."/>
            <person name="Endo H."/>
            <person name="Kuwata A."/>
            <person name="Ogata H."/>
        </authorList>
    </citation>
    <scope>NUCLEOTIDE SEQUENCE [LARGE SCALE GENOMIC DNA]</scope>
    <source>
        <strain evidence="3">NIES 3699</strain>
    </source>
</reference>
<evidence type="ECO:0000256" key="1">
    <source>
        <dbReference type="SAM" id="SignalP"/>
    </source>
</evidence>
<feature type="signal peptide" evidence="1">
    <location>
        <begin position="1"/>
        <end position="23"/>
    </location>
</feature>
<gene>
    <name evidence="2" type="ORF">TrVE_jg9057</name>
</gene>
<evidence type="ECO:0000313" key="3">
    <source>
        <dbReference type="Proteomes" id="UP001165160"/>
    </source>
</evidence>
<organism evidence="2 3">
    <name type="scientific">Triparma verrucosa</name>
    <dbReference type="NCBI Taxonomy" id="1606542"/>
    <lineage>
        <taxon>Eukaryota</taxon>
        <taxon>Sar</taxon>
        <taxon>Stramenopiles</taxon>
        <taxon>Ochrophyta</taxon>
        <taxon>Bolidophyceae</taxon>
        <taxon>Parmales</taxon>
        <taxon>Triparmaceae</taxon>
        <taxon>Triparma</taxon>
    </lineage>
</organism>
<evidence type="ECO:0000313" key="2">
    <source>
        <dbReference type="EMBL" id="GMH97087.1"/>
    </source>
</evidence>
<comment type="caution">
    <text evidence="2">The sequence shown here is derived from an EMBL/GenBank/DDBJ whole genome shotgun (WGS) entry which is preliminary data.</text>
</comment>
<keyword evidence="1" id="KW-0732">Signal</keyword>
<dbReference type="EMBL" id="BRXX01000195">
    <property type="protein sequence ID" value="GMH97087.1"/>
    <property type="molecule type" value="Genomic_DNA"/>
</dbReference>